<organism evidence="2 3">
    <name type="scientific">Sodalis glossinidius (strain morsitans)</name>
    <dbReference type="NCBI Taxonomy" id="343509"/>
    <lineage>
        <taxon>Bacteria</taxon>
        <taxon>Pseudomonadati</taxon>
        <taxon>Pseudomonadota</taxon>
        <taxon>Gammaproteobacteria</taxon>
        <taxon>Enterobacterales</taxon>
        <taxon>Bruguierivoracaceae</taxon>
        <taxon>Sodalis</taxon>
    </lineage>
</organism>
<feature type="transmembrane region" description="Helical" evidence="1">
    <location>
        <begin position="20"/>
        <end position="38"/>
    </location>
</feature>
<evidence type="ECO:0000256" key="1">
    <source>
        <dbReference type="SAM" id="Phobius"/>
    </source>
</evidence>
<gene>
    <name evidence="2" type="ORF">SGGMMB4_05292</name>
</gene>
<evidence type="ECO:0000313" key="3">
    <source>
        <dbReference type="Proteomes" id="UP000245838"/>
    </source>
</evidence>
<keyword evidence="1" id="KW-0472">Membrane</keyword>
<dbReference type="Proteomes" id="UP000245838">
    <property type="component" value="Chromosome sggmmb4_Chromosome"/>
</dbReference>
<accession>A0A193QNQ8</accession>
<reference evidence="2 3" key="1">
    <citation type="submission" date="2015-05" db="EMBL/GenBank/DDBJ databases">
        <authorList>
            <person name="Goodhead I."/>
        </authorList>
    </citation>
    <scope>NUCLEOTIDE SEQUENCE [LARGE SCALE GENOMIC DNA]</scope>
    <source>
        <strain evidence="3">morsitans</strain>
    </source>
</reference>
<proteinExistence type="predicted"/>
<dbReference type="EMBL" id="LN854557">
    <property type="protein sequence ID" value="CRL46555.1"/>
    <property type="molecule type" value="Genomic_DNA"/>
</dbReference>
<sequence length="39" mass="4383">MSLLNKLVTIVVSNVGIQHMTGLAFVSLHLKINILIYWC</sequence>
<keyword evidence="1" id="KW-1133">Transmembrane helix</keyword>
<name>A0A193QNQ8_SODGM</name>
<evidence type="ECO:0000313" key="2">
    <source>
        <dbReference type="EMBL" id="CRL46555.1"/>
    </source>
</evidence>
<dbReference type="AlphaFoldDB" id="A0A193QNQ8"/>
<keyword evidence="1" id="KW-0812">Transmembrane</keyword>
<protein>
    <submittedName>
        <fullName evidence="2">Uncharacterized protein</fullName>
    </submittedName>
</protein>